<organism evidence="2 3">
    <name type="scientific">Desulforudis audaxviator (strain MP104C)</name>
    <dbReference type="NCBI Taxonomy" id="477974"/>
    <lineage>
        <taxon>Bacteria</taxon>
        <taxon>Bacillati</taxon>
        <taxon>Bacillota</taxon>
        <taxon>Clostridia</taxon>
        <taxon>Thermoanaerobacterales</taxon>
        <taxon>Candidatus Desulforudaceae</taxon>
        <taxon>Candidatus Desulforudis</taxon>
    </lineage>
</organism>
<protein>
    <submittedName>
        <fullName evidence="2">Uncharacterized protein</fullName>
    </submittedName>
</protein>
<keyword evidence="1" id="KW-1133">Transmembrane helix</keyword>
<evidence type="ECO:0000313" key="3">
    <source>
        <dbReference type="Proteomes" id="UP000008544"/>
    </source>
</evidence>
<keyword evidence="1" id="KW-0812">Transmembrane</keyword>
<dbReference type="Proteomes" id="UP000008544">
    <property type="component" value="Chromosome"/>
</dbReference>
<accession>B1I6H4</accession>
<dbReference type="KEGG" id="dau:Daud_2169"/>
<dbReference type="AlphaFoldDB" id="B1I6H4"/>
<keyword evidence="1" id="KW-0472">Membrane</keyword>
<reference evidence="2 3" key="2">
    <citation type="journal article" date="2008" name="Science">
        <title>Environmental genomics reveals a single-species ecosystem deep within Earth.</title>
        <authorList>
            <person name="Chivian D."/>
            <person name="Brodie E.L."/>
            <person name="Alm E.J."/>
            <person name="Culley D.E."/>
            <person name="Dehal P.S."/>
            <person name="Desantis T.Z."/>
            <person name="Gihring T.M."/>
            <person name="Lapidus A."/>
            <person name="Lin L.H."/>
            <person name="Lowry S.R."/>
            <person name="Moser D.P."/>
            <person name="Richardson P.M."/>
            <person name="Southam G."/>
            <person name="Wanger G."/>
            <person name="Pratt L.M."/>
            <person name="Andersen G.L."/>
            <person name="Hazen T.C."/>
            <person name="Brockman F.J."/>
            <person name="Arkin A.P."/>
            <person name="Onstott T.C."/>
        </authorList>
    </citation>
    <scope>NUCLEOTIDE SEQUENCE [LARGE SCALE GENOMIC DNA]</scope>
    <source>
        <strain evidence="2 3">MP104C</strain>
    </source>
</reference>
<dbReference type="OrthoDB" id="5432504at2"/>
<feature type="transmembrane region" description="Helical" evidence="1">
    <location>
        <begin position="20"/>
        <end position="40"/>
    </location>
</feature>
<gene>
    <name evidence="2" type="ordered locus">Daud_2169</name>
</gene>
<name>B1I6H4_DESAP</name>
<proteinExistence type="predicted"/>
<evidence type="ECO:0000256" key="1">
    <source>
        <dbReference type="SAM" id="Phobius"/>
    </source>
</evidence>
<evidence type="ECO:0000313" key="2">
    <source>
        <dbReference type="EMBL" id="ACA60656.1"/>
    </source>
</evidence>
<dbReference type="EMBL" id="CP000860">
    <property type="protein sequence ID" value="ACA60656.1"/>
    <property type="molecule type" value="Genomic_DNA"/>
</dbReference>
<reference evidence="3" key="1">
    <citation type="submission" date="2007-10" db="EMBL/GenBank/DDBJ databases">
        <title>Complete sequence of chromosome of Desulforudis audaxviator MP104C.</title>
        <authorList>
            <person name="Copeland A."/>
            <person name="Lucas S."/>
            <person name="Lapidus A."/>
            <person name="Barry K."/>
            <person name="Glavina del Rio T."/>
            <person name="Dalin E."/>
            <person name="Tice H."/>
            <person name="Bruce D."/>
            <person name="Pitluck S."/>
            <person name="Lowry S.R."/>
            <person name="Larimer F."/>
            <person name="Land M.L."/>
            <person name="Hauser L."/>
            <person name="Kyrpides N."/>
            <person name="Ivanova N.N."/>
            <person name="Richardson P."/>
        </authorList>
    </citation>
    <scope>NUCLEOTIDE SEQUENCE [LARGE SCALE GENOMIC DNA]</scope>
    <source>
        <strain evidence="3">MP104C</strain>
    </source>
</reference>
<sequence length="100" mass="10823">MSGLKQTPGGPAGPPGNTFRSWLALIVAVWCMAGFAFLGLPALERLPGLGPAVKVVRDSGIEAGAFFYTDVDKVREAELHVRHSREYAREDGHNRPAVHQ</sequence>
<keyword evidence="3" id="KW-1185">Reference proteome</keyword>
<dbReference type="HOGENOM" id="CLU_2301241_0_0_9"/>
<dbReference type="RefSeq" id="WP_012303231.1">
    <property type="nucleotide sequence ID" value="NC_010424.1"/>
</dbReference>
<dbReference type="STRING" id="477974.Daud_2169"/>